<dbReference type="SUPFAM" id="SSF55073">
    <property type="entry name" value="Nucleotide cyclase"/>
    <property type="match status" value="1"/>
</dbReference>
<dbReference type="FunFam" id="3.30.70.270:FF:000001">
    <property type="entry name" value="Diguanylate cyclase domain protein"/>
    <property type="match status" value="1"/>
</dbReference>
<dbReference type="GO" id="GO:0005886">
    <property type="term" value="C:plasma membrane"/>
    <property type="evidence" value="ECO:0007669"/>
    <property type="project" value="TreeGrafter"/>
</dbReference>
<dbReference type="GO" id="GO:1902201">
    <property type="term" value="P:negative regulation of bacterial-type flagellum-dependent cell motility"/>
    <property type="evidence" value="ECO:0007669"/>
    <property type="project" value="TreeGrafter"/>
</dbReference>
<dbReference type="InterPro" id="IPR050469">
    <property type="entry name" value="Diguanylate_Cyclase"/>
</dbReference>
<evidence type="ECO:0000313" key="3">
    <source>
        <dbReference type="EMBL" id="MBB5155930.1"/>
    </source>
</evidence>
<dbReference type="EMBL" id="JACHIW010000001">
    <property type="protein sequence ID" value="MBB5155930.1"/>
    <property type="molecule type" value="Genomic_DNA"/>
</dbReference>
<dbReference type="SMART" id="SM00267">
    <property type="entry name" value="GGDEF"/>
    <property type="match status" value="1"/>
</dbReference>
<dbReference type="SUPFAM" id="SSF46785">
    <property type="entry name" value="Winged helix' DNA-binding domain"/>
    <property type="match status" value="1"/>
</dbReference>
<gene>
    <name evidence="3" type="ORF">BJ970_003464</name>
</gene>
<dbReference type="PROSITE" id="PS51118">
    <property type="entry name" value="HTH_HXLR"/>
    <property type="match status" value="1"/>
</dbReference>
<organism evidence="3 4">
    <name type="scientific">Saccharopolyspora phatthalungensis</name>
    <dbReference type="NCBI Taxonomy" id="664693"/>
    <lineage>
        <taxon>Bacteria</taxon>
        <taxon>Bacillati</taxon>
        <taxon>Actinomycetota</taxon>
        <taxon>Actinomycetes</taxon>
        <taxon>Pseudonocardiales</taxon>
        <taxon>Pseudonocardiaceae</taxon>
        <taxon>Saccharopolyspora</taxon>
    </lineage>
</organism>
<dbReference type="InterPro" id="IPR000160">
    <property type="entry name" value="GGDEF_dom"/>
</dbReference>
<dbReference type="CDD" id="cd01949">
    <property type="entry name" value="GGDEF"/>
    <property type="match status" value="1"/>
</dbReference>
<dbReference type="InterPro" id="IPR036388">
    <property type="entry name" value="WH-like_DNA-bd_sf"/>
</dbReference>
<reference evidence="3 4" key="1">
    <citation type="submission" date="2020-08" db="EMBL/GenBank/DDBJ databases">
        <title>Sequencing the genomes of 1000 actinobacteria strains.</title>
        <authorList>
            <person name="Klenk H.-P."/>
        </authorList>
    </citation>
    <scope>NUCLEOTIDE SEQUENCE [LARGE SCALE GENOMIC DNA]</scope>
    <source>
        <strain evidence="3 4">DSM 45584</strain>
    </source>
</reference>
<dbReference type="RefSeq" id="WP_184727175.1">
    <property type="nucleotide sequence ID" value="NZ_JACHIW010000001.1"/>
</dbReference>
<proteinExistence type="predicted"/>
<dbReference type="NCBIfam" id="TIGR00254">
    <property type="entry name" value="GGDEF"/>
    <property type="match status" value="1"/>
</dbReference>
<dbReference type="InterPro" id="IPR036390">
    <property type="entry name" value="WH_DNA-bd_sf"/>
</dbReference>
<sequence>MTRPGNPPCQHEAVDKLTGLPDRWSWDAHASRLLSESRESGNHMALLLVDLDRFKNINDTWGHLAGDAVLVGVAHALRNVVGADGLVGRYGGHGGDEFLVLLKHADAQRPVRVAEQIRHDVRNLAVTVTATSGDRVLLTGISASVGVTTHPPDNLGSLRQLVLAADSALQQAKQHGRDQVRTVAGPSDTDEQAVVEAHLIQHHSPAEPLSVLDHNTCLQHLLNFSHMMSGQWNPDVLLALSTGPRRYTDLLATIRTSTAVDGWSGRTRHIQDSILNRTLRRLERDGLIFRTEEPGVWPRSVHYELSPAAHELLKAVIPGVLWSHRHQDLIVQAQQRTLARAG</sequence>
<dbReference type="Proteomes" id="UP000584374">
    <property type="component" value="Unassembled WGS sequence"/>
</dbReference>
<dbReference type="PANTHER" id="PTHR45138:SF9">
    <property type="entry name" value="DIGUANYLATE CYCLASE DGCM-RELATED"/>
    <property type="match status" value="1"/>
</dbReference>
<dbReference type="Gene3D" id="3.30.70.270">
    <property type="match status" value="1"/>
</dbReference>
<dbReference type="Gene3D" id="1.10.10.10">
    <property type="entry name" value="Winged helix-like DNA-binding domain superfamily/Winged helix DNA-binding domain"/>
    <property type="match status" value="1"/>
</dbReference>
<protein>
    <submittedName>
        <fullName evidence="3">Diguanylate cyclase (GGDEF)-like protein</fullName>
    </submittedName>
</protein>
<dbReference type="PANTHER" id="PTHR45138">
    <property type="entry name" value="REGULATORY COMPONENTS OF SENSORY TRANSDUCTION SYSTEM"/>
    <property type="match status" value="1"/>
</dbReference>
<dbReference type="InterPro" id="IPR029787">
    <property type="entry name" value="Nucleotide_cyclase"/>
</dbReference>
<evidence type="ECO:0000259" key="1">
    <source>
        <dbReference type="PROSITE" id="PS50887"/>
    </source>
</evidence>
<evidence type="ECO:0000313" key="4">
    <source>
        <dbReference type="Proteomes" id="UP000584374"/>
    </source>
</evidence>
<dbReference type="Pfam" id="PF00990">
    <property type="entry name" value="GGDEF"/>
    <property type="match status" value="1"/>
</dbReference>
<accession>A0A840Q7U4</accession>
<dbReference type="PROSITE" id="PS50887">
    <property type="entry name" value="GGDEF"/>
    <property type="match status" value="1"/>
</dbReference>
<name>A0A840Q7U4_9PSEU</name>
<feature type="domain" description="HTH hxlR-type" evidence="2">
    <location>
        <begin position="217"/>
        <end position="331"/>
    </location>
</feature>
<keyword evidence="4" id="KW-1185">Reference proteome</keyword>
<dbReference type="AlphaFoldDB" id="A0A840Q7U4"/>
<dbReference type="Pfam" id="PF01638">
    <property type="entry name" value="HxlR"/>
    <property type="match status" value="1"/>
</dbReference>
<evidence type="ECO:0000259" key="2">
    <source>
        <dbReference type="PROSITE" id="PS51118"/>
    </source>
</evidence>
<comment type="caution">
    <text evidence="3">The sequence shown here is derived from an EMBL/GenBank/DDBJ whole genome shotgun (WGS) entry which is preliminary data.</text>
</comment>
<dbReference type="InterPro" id="IPR002577">
    <property type="entry name" value="HTH_HxlR"/>
</dbReference>
<feature type="domain" description="GGDEF" evidence="1">
    <location>
        <begin position="42"/>
        <end position="185"/>
    </location>
</feature>
<dbReference type="GO" id="GO:0043709">
    <property type="term" value="P:cell adhesion involved in single-species biofilm formation"/>
    <property type="evidence" value="ECO:0007669"/>
    <property type="project" value="TreeGrafter"/>
</dbReference>
<dbReference type="InterPro" id="IPR043128">
    <property type="entry name" value="Rev_trsase/Diguanyl_cyclase"/>
</dbReference>
<dbReference type="GO" id="GO:0052621">
    <property type="term" value="F:diguanylate cyclase activity"/>
    <property type="evidence" value="ECO:0007669"/>
    <property type="project" value="TreeGrafter"/>
</dbReference>